<reference evidence="4" key="1">
    <citation type="submission" date="2016-10" db="EMBL/GenBank/DDBJ databases">
        <authorList>
            <person name="Varghese N."/>
            <person name="Submissions S."/>
        </authorList>
    </citation>
    <scope>NUCLEOTIDE SEQUENCE [LARGE SCALE GENOMIC DNA]</scope>
    <source>
        <strain evidence="4">IBRC-M 10761</strain>
    </source>
</reference>
<accession>A0A1H6WNM6</accession>
<dbReference type="SUPFAM" id="SSF52402">
    <property type="entry name" value="Adenine nucleotide alpha hydrolases-like"/>
    <property type="match status" value="2"/>
</dbReference>
<dbReference type="InterPro" id="IPR006015">
    <property type="entry name" value="Universal_stress_UspA"/>
</dbReference>
<dbReference type="PANTHER" id="PTHR46268:SF6">
    <property type="entry name" value="UNIVERSAL STRESS PROTEIN UP12"/>
    <property type="match status" value="1"/>
</dbReference>
<feature type="domain" description="UspA" evidence="2">
    <location>
        <begin position="4"/>
        <end position="139"/>
    </location>
</feature>
<evidence type="ECO:0000313" key="4">
    <source>
        <dbReference type="Proteomes" id="UP000199403"/>
    </source>
</evidence>
<sequence length="303" mass="33972">MSQFKKAMVGLDLSPMDETLINQIKSLAPIFRMEKVYFVHVAKNLILPEEVSQSYPDLIAPVDETIASEIEHELEKVQPALEIPYEIIVKEGNAQETMLRWGKIKDIDLLVMGRKKGKSPSDSLVNNLSQKYPHPVLLLPAAYSRGSFQKILLPIDFSRHSVVSISLATGIAAKTGAEIQCCHLYEVPRGYSKTGKSFEEFSAIMLENAKKDYKKFLAENNLPDFPCEFILRHAKDEADNIMQHAREVGVDLLIIGSRGRTKSAAVLLGSVAEKLVNTNHEIPMLVMKEPGENMSFFEALFRL</sequence>
<dbReference type="Proteomes" id="UP000199403">
    <property type="component" value="Unassembled WGS sequence"/>
</dbReference>
<dbReference type="STRING" id="1416801.SAMN05192553_102822"/>
<dbReference type="Gene3D" id="3.40.50.620">
    <property type="entry name" value="HUPs"/>
    <property type="match status" value="2"/>
</dbReference>
<comment type="similarity">
    <text evidence="1">Belongs to the universal stress protein A family.</text>
</comment>
<dbReference type="OrthoDB" id="1522996at2"/>
<dbReference type="AlphaFoldDB" id="A0A1H6WNM6"/>
<evidence type="ECO:0000313" key="3">
    <source>
        <dbReference type="EMBL" id="SEJ18649.1"/>
    </source>
</evidence>
<protein>
    <submittedName>
        <fullName evidence="3">Nucleotide-binding universal stress protein, UspA family</fullName>
    </submittedName>
</protein>
<dbReference type="EMBL" id="FNZH01000002">
    <property type="protein sequence ID" value="SEJ18649.1"/>
    <property type="molecule type" value="Genomic_DNA"/>
</dbReference>
<dbReference type="Pfam" id="PF00582">
    <property type="entry name" value="Usp"/>
    <property type="match status" value="2"/>
</dbReference>
<keyword evidence="4" id="KW-1185">Reference proteome</keyword>
<feature type="domain" description="UspA" evidence="2">
    <location>
        <begin position="148"/>
        <end position="278"/>
    </location>
</feature>
<evidence type="ECO:0000256" key="1">
    <source>
        <dbReference type="ARBA" id="ARBA00008791"/>
    </source>
</evidence>
<dbReference type="PANTHER" id="PTHR46268">
    <property type="entry name" value="STRESS RESPONSE PROTEIN NHAX"/>
    <property type="match status" value="1"/>
</dbReference>
<dbReference type="RefSeq" id="WP_092172309.1">
    <property type="nucleotide sequence ID" value="NZ_FNZH01000002.1"/>
</dbReference>
<dbReference type="InterPro" id="IPR014729">
    <property type="entry name" value="Rossmann-like_a/b/a_fold"/>
</dbReference>
<gene>
    <name evidence="3" type="ORF">SAMN05192553_102822</name>
</gene>
<proteinExistence type="inferred from homology"/>
<name>A0A1H6WNM6_9BACT</name>
<evidence type="ECO:0000259" key="2">
    <source>
        <dbReference type="Pfam" id="PF00582"/>
    </source>
</evidence>
<organism evidence="3 4">
    <name type="scientific">Cyclobacterium xiamenense</name>
    <dbReference type="NCBI Taxonomy" id="1297121"/>
    <lineage>
        <taxon>Bacteria</taxon>
        <taxon>Pseudomonadati</taxon>
        <taxon>Bacteroidota</taxon>
        <taxon>Cytophagia</taxon>
        <taxon>Cytophagales</taxon>
        <taxon>Cyclobacteriaceae</taxon>
        <taxon>Cyclobacterium</taxon>
    </lineage>
</organism>
<dbReference type="InterPro" id="IPR006016">
    <property type="entry name" value="UspA"/>
</dbReference>
<dbReference type="PRINTS" id="PR01438">
    <property type="entry name" value="UNVRSLSTRESS"/>
</dbReference>
<dbReference type="CDD" id="cd00293">
    <property type="entry name" value="USP-like"/>
    <property type="match status" value="2"/>
</dbReference>